<dbReference type="PROSITE" id="PS00573">
    <property type="entry name" value="PYRIDINE_REDOX_2"/>
    <property type="match status" value="1"/>
</dbReference>
<dbReference type="GO" id="GO:0016668">
    <property type="term" value="F:oxidoreductase activity, acting on a sulfur group of donors, NAD(P) as acceptor"/>
    <property type="evidence" value="ECO:0007669"/>
    <property type="project" value="UniProtKB-ARBA"/>
</dbReference>
<evidence type="ECO:0000313" key="8">
    <source>
        <dbReference type="Proteomes" id="UP000295515"/>
    </source>
</evidence>
<dbReference type="InterPro" id="IPR050097">
    <property type="entry name" value="Ferredoxin-NADP_redctase_2"/>
</dbReference>
<dbReference type="InterPro" id="IPR008255">
    <property type="entry name" value="Pyr_nucl-diS_OxRdtase_2_AS"/>
</dbReference>
<dbReference type="SUPFAM" id="SSF51905">
    <property type="entry name" value="FAD/NAD(P)-binding domain"/>
    <property type="match status" value="1"/>
</dbReference>
<evidence type="ECO:0000256" key="2">
    <source>
        <dbReference type="ARBA" id="ARBA00022827"/>
    </source>
</evidence>
<evidence type="ECO:0000256" key="4">
    <source>
        <dbReference type="ARBA" id="ARBA00023157"/>
    </source>
</evidence>
<dbReference type="AlphaFoldDB" id="A0A4R3Z394"/>
<dbReference type="Pfam" id="PF07992">
    <property type="entry name" value="Pyr_redox_2"/>
    <property type="match status" value="1"/>
</dbReference>
<accession>A0A4R3Z394</accession>
<reference evidence="7 8" key="1">
    <citation type="submission" date="2019-03" db="EMBL/GenBank/DDBJ databases">
        <title>Genomic Encyclopedia of Type Strains, Phase IV (KMG-IV): sequencing the most valuable type-strain genomes for metagenomic binning, comparative biology and taxonomic classification.</title>
        <authorList>
            <person name="Goeker M."/>
        </authorList>
    </citation>
    <scope>NUCLEOTIDE SEQUENCE [LARGE SCALE GENOMIC DNA]</scope>
    <source>
        <strain evidence="7 8">DSM 29487</strain>
    </source>
</reference>
<keyword evidence="2" id="KW-0274">FAD</keyword>
<dbReference type="InterPro" id="IPR036188">
    <property type="entry name" value="FAD/NAD-bd_sf"/>
</dbReference>
<organism evidence="7 8">
    <name type="scientific">Longibaculum muris</name>
    <dbReference type="NCBI Taxonomy" id="1796628"/>
    <lineage>
        <taxon>Bacteria</taxon>
        <taxon>Bacillati</taxon>
        <taxon>Bacillota</taxon>
        <taxon>Erysipelotrichia</taxon>
        <taxon>Erysipelotrichales</taxon>
        <taxon>Coprobacillaceae</taxon>
        <taxon>Longibaculum</taxon>
    </lineage>
</organism>
<evidence type="ECO:0000256" key="5">
    <source>
        <dbReference type="ARBA" id="ARBA00023284"/>
    </source>
</evidence>
<dbReference type="PRINTS" id="PR00368">
    <property type="entry name" value="FADPNR"/>
</dbReference>
<dbReference type="EMBL" id="SMCQ01000008">
    <property type="protein sequence ID" value="TCV99599.1"/>
    <property type="molecule type" value="Genomic_DNA"/>
</dbReference>
<evidence type="ECO:0000259" key="6">
    <source>
        <dbReference type="Pfam" id="PF07992"/>
    </source>
</evidence>
<gene>
    <name evidence="7" type="ORF">EDD60_10838</name>
</gene>
<dbReference type="RefSeq" id="WP_066450411.1">
    <property type="nucleotide sequence ID" value="NZ_CAUWFI010000025.1"/>
</dbReference>
<dbReference type="GeneID" id="98915236"/>
<proteinExistence type="predicted"/>
<evidence type="ECO:0000313" key="7">
    <source>
        <dbReference type="EMBL" id="TCV99599.1"/>
    </source>
</evidence>
<dbReference type="InterPro" id="IPR023753">
    <property type="entry name" value="FAD/NAD-binding_dom"/>
</dbReference>
<keyword evidence="8" id="KW-1185">Reference proteome</keyword>
<sequence length="305" mass="32927">MDTYYDLVIIGAGPAGMTAAIYGARADLKVLMLDKLAPGGQIINTNEIQNYTGMGTINGAELAMQMFNHTQELNVAFDYGTVNKIEDNGDTKKIYIEEDADKVITAKAIILATGTTPRRLNIPNEDKFIGNGISFCAICDGASYRDKDVVVIGGGNSAVEESIYLAGIVKSLTIVTMFDLTADPIACDKLRALDNVTVYPYQDILEFVGDSSLTGVHFKSTKTGEENTVNCDGVFEYIGLSPVTDFLKDLGVLNQYGYIEVNEKMETKIPGIYGAGDCITKNLRQVITACADGAIAAQEVSRYTK</sequence>
<keyword evidence="4" id="KW-1015">Disulfide bond</keyword>
<evidence type="ECO:0000256" key="3">
    <source>
        <dbReference type="ARBA" id="ARBA00023002"/>
    </source>
</evidence>
<name>A0A4R3Z394_9FIRM</name>
<evidence type="ECO:0000256" key="1">
    <source>
        <dbReference type="ARBA" id="ARBA00022630"/>
    </source>
</evidence>
<feature type="domain" description="FAD/NAD(P)-binding" evidence="6">
    <location>
        <begin position="5"/>
        <end position="293"/>
    </location>
</feature>
<dbReference type="PRINTS" id="PR00469">
    <property type="entry name" value="PNDRDTASEII"/>
</dbReference>
<comment type="caution">
    <text evidence="7">The sequence shown here is derived from an EMBL/GenBank/DDBJ whole genome shotgun (WGS) entry which is preliminary data.</text>
</comment>
<dbReference type="Proteomes" id="UP000295515">
    <property type="component" value="Unassembled WGS sequence"/>
</dbReference>
<protein>
    <submittedName>
        <fullName evidence="7">Thioredoxin reductase (NADPH)</fullName>
    </submittedName>
</protein>
<keyword evidence="1" id="KW-0285">Flavoprotein</keyword>
<keyword evidence="3" id="KW-0560">Oxidoreductase</keyword>
<dbReference type="PANTHER" id="PTHR48105">
    <property type="entry name" value="THIOREDOXIN REDUCTASE 1-RELATED-RELATED"/>
    <property type="match status" value="1"/>
</dbReference>
<keyword evidence="5" id="KW-0676">Redox-active center</keyword>
<dbReference type="Gene3D" id="3.50.50.60">
    <property type="entry name" value="FAD/NAD(P)-binding domain"/>
    <property type="match status" value="2"/>
</dbReference>